<gene>
    <name evidence="4" type="ORF">H8S64_20130</name>
</gene>
<keyword evidence="1" id="KW-0472">Membrane</keyword>
<feature type="domain" description="FecR protein" evidence="2">
    <location>
        <begin position="180"/>
        <end position="274"/>
    </location>
</feature>
<evidence type="ECO:0000259" key="2">
    <source>
        <dbReference type="Pfam" id="PF04773"/>
    </source>
</evidence>
<dbReference type="RefSeq" id="WP_186978469.1">
    <property type="nucleotide sequence ID" value="NZ_JACOOH010000010.1"/>
</dbReference>
<dbReference type="PANTHER" id="PTHR30273">
    <property type="entry name" value="PERIPLASMIC SIGNAL SENSOR AND SIGMA FACTOR ACTIVATOR FECR-RELATED"/>
    <property type="match status" value="1"/>
</dbReference>
<dbReference type="Gene3D" id="3.55.50.30">
    <property type="match status" value="1"/>
</dbReference>
<dbReference type="Proteomes" id="UP000646484">
    <property type="component" value="Unassembled WGS sequence"/>
</dbReference>
<proteinExistence type="predicted"/>
<keyword evidence="1" id="KW-0812">Transmembrane</keyword>
<dbReference type="InterPro" id="IPR032508">
    <property type="entry name" value="FecR_C"/>
</dbReference>
<dbReference type="InterPro" id="IPR006860">
    <property type="entry name" value="FecR"/>
</dbReference>
<protein>
    <submittedName>
        <fullName evidence="4">DUF4974 domain-containing protein</fullName>
    </submittedName>
</protein>
<dbReference type="EMBL" id="JACOOH010000010">
    <property type="protein sequence ID" value="MBC5623409.1"/>
    <property type="molecule type" value="Genomic_DNA"/>
</dbReference>
<evidence type="ECO:0000256" key="1">
    <source>
        <dbReference type="SAM" id="Phobius"/>
    </source>
</evidence>
<sequence>MKEDLIDTFKISRLVAADIAGCLDDTGRRELDAWLRESDENQAVYREIRGDFEKGKRQWPYSERQVEQQLAMFHRYRRKKISRGIGVWWRYAAVLVLLLGIAGVIRWQAGSREREKELVPIQMAQGNAVLVLSTGERIALDDTLRSVRGEASVDIRVADQKVSYRKENESALEQVYNTLVVPRAGEFKVELADGTNVWLNAQSELRYPVQFCGKQRVVYLKGEGYFEVASDREKPFIVKTFSDVDIRVLGTKFNVSSYENDAYVTTTLAEGSVEVIMPEESVKISPDEQLVFNKNDNSFRLREVDASIYSAWKDGLFIFEDQRLEQIMEQLKRWYEMDVFYSGEEVKNYQFSGDLKKYDGFEKIVKMLEEVAGVKIDIKGKCVTIGAK</sequence>
<feature type="transmembrane region" description="Helical" evidence="1">
    <location>
        <begin position="87"/>
        <end position="107"/>
    </location>
</feature>
<dbReference type="Gene3D" id="2.60.120.1440">
    <property type="match status" value="1"/>
</dbReference>
<name>A0ABR7D635_9BACT</name>
<dbReference type="Pfam" id="PF16344">
    <property type="entry name" value="FecR_C"/>
    <property type="match status" value="1"/>
</dbReference>
<accession>A0ABR7D635</accession>
<evidence type="ECO:0000259" key="3">
    <source>
        <dbReference type="Pfam" id="PF16344"/>
    </source>
</evidence>
<evidence type="ECO:0000313" key="5">
    <source>
        <dbReference type="Proteomes" id="UP000646484"/>
    </source>
</evidence>
<feature type="domain" description="Protein FecR C-terminal" evidence="3">
    <location>
        <begin position="317"/>
        <end position="385"/>
    </location>
</feature>
<dbReference type="InterPro" id="IPR012373">
    <property type="entry name" value="Ferrdict_sens_TM"/>
</dbReference>
<comment type="caution">
    <text evidence="4">The sequence shown here is derived from an EMBL/GenBank/DDBJ whole genome shotgun (WGS) entry which is preliminary data.</text>
</comment>
<reference evidence="4 5" key="1">
    <citation type="submission" date="2020-08" db="EMBL/GenBank/DDBJ databases">
        <title>Genome public.</title>
        <authorList>
            <person name="Liu C."/>
            <person name="Sun Q."/>
        </authorList>
    </citation>
    <scope>NUCLEOTIDE SEQUENCE [LARGE SCALE GENOMIC DNA]</scope>
    <source>
        <strain evidence="4 5">NSJ-56</strain>
    </source>
</reference>
<dbReference type="PANTHER" id="PTHR30273:SF2">
    <property type="entry name" value="PROTEIN FECR"/>
    <property type="match status" value="1"/>
</dbReference>
<organism evidence="4 5">
    <name type="scientific">Butyricimonas hominis</name>
    <dbReference type="NCBI Taxonomy" id="2763032"/>
    <lineage>
        <taxon>Bacteria</taxon>
        <taxon>Pseudomonadati</taxon>
        <taxon>Bacteroidota</taxon>
        <taxon>Bacteroidia</taxon>
        <taxon>Bacteroidales</taxon>
        <taxon>Odoribacteraceae</taxon>
        <taxon>Butyricimonas</taxon>
    </lineage>
</organism>
<keyword evidence="5" id="KW-1185">Reference proteome</keyword>
<keyword evidence="1" id="KW-1133">Transmembrane helix</keyword>
<dbReference type="Pfam" id="PF04773">
    <property type="entry name" value="FecR"/>
    <property type="match status" value="1"/>
</dbReference>
<evidence type="ECO:0000313" key="4">
    <source>
        <dbReference type="EMBL" id="MBC5623409.1"/>
    </source>
</evidence>